<sequence>MNHDRQSGTDSAFNDSDGSYSGEAKEKAARGGKKTRMRLSFVCQSCRRRKIKCDKAQPKCGRCTKLHLDCVYDYKDQIHQKRLRDRSYVVQDHLLELENRFDELWQRFNGPQQHECNTNVLETKKQSIYVNFFDGIRPNNIESAFKHDHKPFSDMSMIQRHSRLNPFLKYVTRSFKPMNQAVKRIIHSMGERIEPSSDETDSIAHILFLTPEIREILRRHRVNPSRISPDAIEAIRRCFLEKSTNREGRLFAEPIELHICASGEASNELAEQIMSSLPNEDQIRSLFQYFLRVVYPMVPYINKPDLEKTIAETLSFSPTGEVIALHLGEGDECSHKIGCMAILLVILRISYTALTVVDRPFGGEITSRVIHVAQKCISYLISTSHKTNEDIMSCLVLLRWSLLFSPREGEILAGSTTDSLMSAITNHAVKLGLYRDCIQINSENLNNDKTKQQIQYRAKLWMGTLILLRSDMCLRGNFPMLCDEYLNMVVKEKALSSFESSVELEIHKILRMQLDLYSELSVFDKLSLTVHDAIDIDDIYPQLRKVEYKQQLRCPLPDKCVDVNDSSEEAIIQSMINAMRLKVNIMIRIYFLAIRAAIVVNLEKQIKEKGANLEYLLSRYKELYVECFEVTLDLTEILRTYMSSLEDNQKNYVLADHRYVLNKIVQIGIFRVSYYFVGIILTLIHVKRSLSRIMWEHKNQLTLVTEVDYKISIIDSISKKVFSHIRRFVELGSLTLADRYFASFKQFLFLDHSMQVIHNELNTDTPSELADILNLENLPVQIDYSPVDWEHLMSFISKSLDQDDIEPQLASADDILAETITQPIHPTESEPFNSVLHLDDEINIQSMLNGDYTWTDII</sequence>
<keyword evidence="8" id="KW-1133">Transmembrane helix</keyword>
<evidence type="ECO:0000256" key="1">
    <source>
        <dbReference type="ARBA" id="ARBA00022723"/>
    </source>
</evidence>
<dbReference type="CDD" id="cd00067">
    <property type="entry name" value="GAL4"/>
    <property type="match status" value="1"/>
</dbReference>
<keyword evidence="11" id="KW-1185">Reference proteome</keyword>
<keyword evidence="6" id="KW-0539">Nucleus</keyword>
<dbReference type="OMA" id="KAQPKCG"/>
<evidence type="ECO:0000259" key="9">
    <source>
        <dbReference type="PROSITE" id="PS50048"/>
    </source>
</evidence>
<dbReference type="GO" id="GO:0005634">
    <property type="term" value="C:nucleus"/>
    <property type="evidence" value="ECO:0007669"/>
    <property type="project" value="TreeGrafter"/>
</dbReference>
<dbReference type="Proteomes" id="UP000190831">
    <property type="component" value="Chromosome D"/>
</dbReference>
<feature type="transmembrane region" description="Helical" evidence="8">
    <location>
        <begin position="664"/>
        <end position="684"/>
    </location>
</feature>
<dbReference type="InterPro" id="IPR001138">
    <property type="entry name" value="Zn2Cys6_DnaBD"/>
</dbReference>
<accession>A0A1G4MBU7</accession>
<keyword evidence="4" id="KW-0238">DNA-binding</keyword>
<proteinExistence type="predicted"/>
<evidence type="ECO:0000256" key="8">
    <source>
        <dbReference type="SAM" id="Phobius"/>
    </source>
</evidence>
<keyword evidence="1" id="KW-0479">Metal-binding</keyword>
<protein>
    <submittedName>
        <fullName evidence="10">LAFE_0D11100g1_1</fullName>
    </submittedName>
</protein>
<keyword evidence="8" id="KW-0472">Membrane</keyword>
<dbReference type="GO" id="GO:0000978">
    <property type="term" value="F:RNA polymerase II cis-regulatory region sequence-specific DNA binding"/>
    <property type="evidence" value="ECO:0007669"/>
    <property type="project" value="TreeGrafter"/>
</dbReference>
<feature type="compositionally biased region" description="Polar residues" evidence="7">
    <location>
        <begin position="8"/>
        <end position="19"/>
    </location>
</feature>
<dbReference type="OrthoDB" id="2943660at2759"/>
<dbReference type="SUPFAM" id="SSF57701">
    <property type="entry name" value="Zn2/Cys6 DNA-binding domain"/>
    <property type="match status" value="1"/>
</dbReference>
<dbReference type="STRING" id="4955.A0A1G4MBU7"/>
<keyword evidence="2" id="KW-0862">Zinc</keyword>
<dbReference type="PROSITE" id="PS00463">
    <property type="entry name" value="ZN2_CY6_FUNGAL_1"/>
    <property type="match status" value="1"/>
</dbReference>
<dbReference type="GO" id="GO:0045944">
    <property type="term" value="P:positive regulation of transcription by RNA polymerase II"/>
    <property type="evidence" value="ECO:0007669"/>
    <property type="project" value="TreeGrafter"/>
</dbReference>
<dbReference type="GO" id="GO:0008270">
    <property type="term" value="F:zinc ion binding"/>
    <property type="evidence" value="ECO:0007669"/>
    <property type="project" value="InterPro"/>
</dbReference>
<dbReference type="EMBL" id="LT598492">
    <property type="protein sequence ID" value="SCW01371.1"/>
    <property type="molecule type" value="Genomic_DNA"/>
</dbReference>
<dbReference type="CDD" id="cd12148">
    <property type="entry name" value="fungal_TF_MHR"/>
    <property type="match status" value="1"/>
</dbReference>
<organism evidence="10 11">
    <name type="scientific">Lachancea fermentati</name>
    <name type="common">Zygosaccharomyces fermentati</name>
    <dbReference type="NCBI Taxonomy" id="4955"/>
    <lineage>
        <taxon>Eukaryota</taxon>
        <taxon>Fungi</taxon>
        <taxon>Dikarya</taxon>
        <taxon>Ascomycota</taxon>
        <taxon>Saccharomycotina</taxon>
        <taxon>Saccharomycetes</taxon>
        <taxon>Saccharomycetales</taxon>
        <taxon>Saccharomycetaceae</taxon>
        <taxon>Lachancea</taxon>
    </lineage>
</organism>
<evidence type="ECO:0000313" key="10">
    <source>
        <dbReference type="EMBL" id="SCW01371.1"/>
    </source>
</evidence>
<reference evidence="10 11" key="1">
    <citation type="submission" date="2016-03" db="EMBL/GenBank/DDBJ databases">
        <authorList>
            <person name="Devillers H."/>
        </authorList>
    </citation>
    <scope>NUCLEOTIDE SEQUENCE [LARGE SCALE GENOMIC DNA]</scope>
    <source>
        <strain evidence="10">CBS 6772</strain>
    </source>
</reference>
<dbReference type="InterPro" id="IPR050675">
    <property type="entry name" value="OAF3"/>
</dbReference>
<keyword evidence="8" id="KW-0812">Transmembrane</keyword>
<gene>
    <name evidence="10" type="ORF">LAFE_0D11100G</name>
</gene>
<dbReference type="InterPro" id="IPR036864">
    <property type="entry name" value="Zn2-C6_fun-type_DNA-bd_sf"/>
</dbReference>
<evidence type="ECO:0000256" key="7">
    <source>
        <dbReference type="SAM" id="MobiDB-lite"/>
    </source>
</evidence>
<dbReference type="Pfam" id="PF00172">
    <property type="entry name" value="Zn_clus"/>
    <property type="match status" value="1"/>
</dbReference>
<keyword evidence="3" id="KW-0805">Transcription regulation</keyword>
<dbReference type="GO" id="GO:0000981">
    <property type="term" value="F:DNA-binding transcription factor activity, RNA polymerase II-specific"/>
    <property type="evidence" value="ECO:0007669"/>
    <property type="project" value="InterPro"/>
</dbReference>
<dbReference type="SMART" id="SM00066">
    <property type="entry name" value="GAL4"/>
    <property type="match status" value="1"/>
</dbReference>
<dbReference type="PROSITE" id="PS50048">
    <property type="entry name" value="ZN2_CY6_FUNGAL_2"/>
    <property type="match status" value="1"/>
</dbReference>
<keyword evidence="5" id="KW-0804">Transcription</keyword>
<evidence type="ECO:0000256" key="4">
    <source>
        <dbReference type="ARBA" id="ARBA00023125"/>
    </source>
</evidence>
<evidence type="ECO:0000256" key="2">
    <source>
        <dbReference type="ARBA" id="ARBA00022833"/>
    </source>
</evidence>
<evidence type="ECO:0000313" key="11">
    <source>
        <dbReference type="Proteomes" id="UP000190831"/>
    </source>
</evidence>
<evidence type="ECO:0000256" key="3">
    <source>
        <dbReference type="ARBA" id="ARBA00023015"/>
    </source>
</evidence>
<feature type="region of interest" description="Disordered" evidence="7">
    <location>
        <begin position="1"/>
        <end position="33"/>
    </location>
</feature>
<dbReference type="PANTHER" id="PTHR31069:SF29">
    <property type="entry name" value="OLEATE-ACTIVATED TRANSCRIPTION FACTOR 1-RELATED"/>
    <property type="match status" value="1"/>
</dbReference>
<dbReference type="AlphaFoldDB" id="A0A1G4MBU7"/>
<evidence type="ECO:0000256" key="6">
    <source>
        <dbReference type="ARBA" id="ARBA00023242"/>
    </source>
</evidence>
<evidence type="ECO:0000256" key="5">
    <source>
        <dbReference type="ARBA" id="ARBA00023163"/>
    </source>
</evidence>
<dbReference type="Gene3D" id="4.10.240.10">
    <property type="entry name" value="Zn(2)-C6 fungal-type DNA-binding domain"/>
    <property type="match status" value="1"/>
</dbReference>
<feature type="domain" description="Zn(2)-C6 fungal-type" evidence="9">
    <location>
        <begin position="42"/>
        <end position="72"/>
    </location>
</feature>
<name>A0A1G4MBU7_LACFM</name>
<dbReference type="PANTHER" id="PTHR31069">
    <property type="entry name" value="OLEATE-ACTIVATED TRANSCRIPTION FACTOR 1-RELATED"/>
    <property type="match status" value="1"/>
</dbReference>